<name>A0A2N6SSM1_FINMA</name>
<evidence type="ECO:0000313" key="2">
    <source>
        <dbReference type="Proteomes" id="UP000235723"/>
    </source>
</evidence>
<evidence type="ECO:0000313" key="1">
    <source>
        <dbReference type="EMBL" id="PMC60058.1"/>
    </source>
</evidence>
<dbReference type="GO" id="GO:0004386">
    <property type="term" value="F:helicase activity"/>
    <property type="evidence" value="ECO:0007669"/>
    <property type="project" value="UniProtKB-KW"/>
</dbReference>
<proteinExistence type="predicted"/>
<dbReference type="Proteomes" id="UP000235723">
    <property type="component" value="Unassembled WGS sequence"/>
</dbReference>
<dbReference type="AlphaFoldDB" id="A0A2N6SSM1"/>
<keyword evidence="1" id="KW-0378">Hydrolase</keyword>
<keyword evidence="1" id="KW-0547">Nucleotide-binding</keyword>
<comment type="caution">
    <text evidence="1">The sequence shown here is derived from an EMBL/GenBank/DDBJ whole genome shotgun (WGS) entry which is preliminary data.</text>
</comment>
<dbReference type="RefSeq" id="WP_102164262.1">
    <property type="nucleotide sequence ID" value="NZ_JAWFMR010000001.1"/>
</dbReference>
<reference evidence="1 2" key="1">
    <citation type="submission" date="2017-09" db="EMBL/GenBank/DDBJ databases">
        <title>Bacterial strain isolated from the female urinary microbiota.</title>
        <authorList>
            <person name="Thomas-White K."/>
            <person name="Kumar N."/>
            <person name="Forster S."/>
            <person name="Putonti C."/>
            <person name="Lawley T."/>
            <person name="Wolfe A.J."/>
        </authorList>
    </citation>
    <scope>NUCLEOTIDE SEQUENCE [LARGE SCALE GENOMIC DNA]</scope>
    <source>
        <strain evidence="1 2">UMB0115</strain>
    </source>
</reference>
<protein>
    <submittedName>
        <fullName evidence="1">RNA helicase</fullName>
    </submittedName>
</protein>
<accession>A0A2N6SSM1</accession>
<gene>
    <name evidence="1" type="ORF">CJ208_05575</name>
</gene>
<keyword evidence="1" id="KW-0067">ATP-binding</keyword>
<keyword evidence="1" id="KW-0347">Helicase</keyword>
<sequence length="110" mass="13268">MKKLIIMLDFISGPLWKDIYDTKKKELVTGIDVVDDDEYIQKLNNEISNLYSSYYKINYNDEPVYFDKEKEKKDKYKMLDLLEKLIKRLDELNDGSFEIDDRETERVKNL</sequence>
<dbReference type="EMBL" id="PNHD01000006">
    <property type="protein sequence ID" value="PMC60058.1"/>
    <property type="molecule type" value="Genomic_DNA"/>
</dbReference>
<organism evidence="1 2">
    <name type="scientific">Finegoldia magna</name>
    <name type="common">Peptostreptococcus magnus</name>
    <dbReference type="NCBI Taxonomy" id="1260"/>
    <lineage>
        <taxon>Bacteria</taxon>
        <taxon>Bacillati</taxon>
        <taxon>Bacillota</taxon>
        <taxon>Tissierellia</taxon>
        <taxon>Tissierellales</taxon>
        <taxon>Peptoniphilaceae</taxon>
        <taxon>Finegoldia</taxon>
    </lineage>
</organism>